<dbReference type="PANTHER" id="PTHR33648:SF33">
    <property type="entry name" value="PEPTIDOGLYCAN-BINDING LYSM DOMAIN PROTEIN"/>
    <property type="match status" value="1"/>
</dbReference>
<sequence>MDKNYSHSASMVVQRKWYCTVFSTMMLLMNCFLNAEEGSLEIIVKQQQPSLMITGYSEGRPACDEIYEVKEAETLQKISEKCGDPYIVEGNPHVPNNDDVFPGLVTPLKSSVDSLIFIITISLDIIIFSTSLVLVRET</sequence>
<keyword evidence="1" id="KW-0812">Transmembrane</keyword>
<accession>A0A8X8B879</accession>
<keyword evidence="1" id="KW-1133">Transmembrane helix</keyword>
<name>A0A8X8B879_BRACI</name>
<evidence type="ECO:0008006" key="4">
    <source>
        <dbReference type="Google" id="ProtNLM"/>
    </source>
</evidence>
<gene>
    <name evidence="2" type="ORF">Bca52824_007815</name>
</gene>
<reference evidence="2 3" key="1">
    <citation type="submission" date="2020-02" db="EMBL/GenBank/DDBJ databases">
        <authorList>
            <person name="Ma Q."/>
            <person name="Huang Y."/>
            <person name="Song X."/>
            <person name="Pei D."/>
        </authorList>
    </citation>
    <scope>NUCLEOTIDE SEQUENCE [LARGE SCALE GENOMIC DNA]</scope>
    <source>
        <strain evidence="2">Sxm20200214</strain>
        <tissue evidence="2">Leaf</tissue>
    </source>
</reference>
<proteinExistence type="predicted"/>
<comment type="caution">
    <text evidence="2">The sequence shown here is derived from an EMBL/GenBank/DDBJ whole genome shotgun (WGS) entry which is preliminary data.</text>
</comment>
<protein>
    <recommendedName>
        <fullName evidence="4">LysM domain-containing protein</fullName>
    </recommendedName>
</protein>
<feature type="transmembrane region" description="Helical" evidence="1">
    <location>
        <begin position="115"/>
        <end position="135"/>
    </location>
</feature>
<keyword evidence="3" id="KW-1185">Reference proteome</keyword>
<evidence type="ECO:0000313" key="2">
    <source>
        <dbReference type="EMBL" id="KAG2325087.1"/>
    </source>
</evidence>
<dbReference type="EMBL" id="JAAMPC010000002">
    <property type="protein sequence ID" value="KAG2325087.1"/>
    <property type="molecule type" value="Genomic_DNA"/>
</dbReference>
<evidence type="ECO:0000256" key="1">
    <source>
        <dbReference type="SAM" id="Phobius"/>
    </source>
</evidence>
<dbReference type="AlphaFoldDB" id="A0A8X8B879"/>
<evidence type="ECO:0000313" key="3">
    <source>
        <dbReference type="Proteomes" id="UP000886595"/>
    </source>
</evidence>
<organism evidence="2 3">
    <name type="scientific">Brassica carinata</name>
    <name type="common">Ethiopian mustard</name>
    <name type="synonym">Abyssinian cabbage</name>
    <dbReference type="NCBI Taxonomy" id="52824"/>
    <lineage>
        <taxon>Eukaryota</taxon>
        <taxon>Viridiplantae</taxon>
        <taxon>Streptophyta</taxon>
        <taxon>Embryophyta</taxon>
        <taxon>Tracheophyta</taxon>
        <taxon>Spermatophyta</taxon>
        <taxon>Magnoliopsida</taxon>
        <taxon>eudicotyledons</taxon>
        <taxon>Gunneridae</taxon>
        <taxon>Pentapetalae</taxon>
        <taxon>rosids</taxon>
        <taxon>malvids</taxon>
        <taxon>Brassicales</taxon>
        <taxon>Brassicaceae</taxon>
        <taxon>Brassiceae</taxon>
        <taxon>Brassica</taxon>
    </lineage>
</organism>
<keyword evidence="1" id="KW-0472">Membrane</keyword>
<dbReference type="OrthoDB" id="1417267at2759"/>
<dbReference type="Proteomes" id="UP000886595">
    <property type="component" value="Unassembled WGS sequence"/>
</dbReference>
<dbReference type="PANTHER" id="PTHR33648">
    <property type="entry name" value="EMBRYO SAC 1"/>
    <property type="match status" value="1"/>
</dbReference>